<dbReference type="Proteomes" id="UP000639606">
    <property type="component" value="Unassembled WGS sequence"/>
</dbReference>
<dbReference type="PROSITE" id="PS50943">
    <property type="entry name" value="HTH_CROC1"/>
    <property type="match status" value="1"/>
</dbReference>
<keyword evidence="3" id="KW-1185">Reference proteome</keyword>
<dbReference type="PANTHER" id="PTHR35010:SF2">
    <property type="entry name" value="BLL4672 PROTEIN"/>
    <property type="match status" value="1"/>
</dbReference>
<dbReference type="InterPro" id="IPR010982">
    <property type="entry name" value="Lambda_DNA-bd_dom_sf"/>
</dbReference>
<dbReference type="CDD" id="cd00093">
    <property type="entry name" value="HTH_XRE"/>
    <property type="match status" value="1"/>
</dbReference>
<dbReference type="Pfam" id="PF13560">
    <property type="entry name" value="HTH_31"/>
    <property type="match status" value="1"/>
</dbReference>
<gene>
    <name evidence="2" type="ORF">GCM10010185_47680</name>
</gene>
<name>A0A918AQ39_9PSEU</name>
<dbReference type="SMART" id="SM00530">
    <property type="entry name" value="HTH_XRE"/>
    <property type="match status" value="1"/>
</dbReference>
<dbReference type="InterPro" id="IPR041413">
    <property type="entry name" value="MLTR_LBD"/>
</dbReference>
<sequence>MGVAGTGRLGGMADPRIAEFLRNRRSRVTPAQAGLPDGLTRRRVPGLRREEVAQLAGVSVDYYTRLEQGRGKHVSDAVLDAIATVLRLSHVERQHLWNLARPRATAGPPPARAVPPGVRRMLELMPDAPALVLGRRMRVLAWNPAAQAVFDVESMRELGYNAARHAFLAPRAAERYVNREEVAAAICAQLRLESGRHPDDPDLAALIGELAIRSGTFRRLWAANDVRQKDSGTTVVAHPVVGRLEFGYEALALPGAGDQYLTAYTYPAGSATAQRLQLLLSWTSEPAPVGTA</sequence>
<dbReference type="Gene3D" id="1.10.260.40">
    <property type="entry name" value="lambda repressor-like DNA-binding domains"/>
    <property type="match status" value="1"/>
</dbReference>
<dbReference type="PANTHER" id="PTHR35010">
    <property type="entry name" value="BLL4672 PROTEIN-RELATED"/>
    <property type="match status" value="1"/>
</dbReference>
<dbReference type="SUPFAM" id="SSF47413">
    <property type="entry name" value="lambda repressor-like DNA-binding domains"/>
    <property type="match status" value="1"/>
</dbReference>
<reference evidence="2" key="1">
    <citation type="journal article" date="2014" name="Int. J. Syst. Evol. Microbiol.">
        <title>Complete genome sequence of Corynebacterium casei LMG S-19264T (=DSM 44701T), isolated from a smear-ripened cheese.</title>
        <authorList>
            <consortium name="US DOE Joint Genome Institute (JGI-PGF)"/>
            <person name="Walter F."/>
            <person name="Albersmeier A."/>
            <person name="Kalinowski J."/>
            <person name="Ruckert C."/>
        </authorList>
    </citation>
    <scope>NUCLEOTIDE SEQUENCE</scope>
    <source>
        <strain evidence="2">JCM 3313</strain>
    </source>
</reference>
<dbReference type="GO" id="GO:0003677">
    <property type="term" value="F:DNA binding"/>
    <property type="evidence" value="ECO:0007669"/>
    <property type="project" value="InterPro"/>
</dbReference>
<dbReference type="AlphaFoldDB" id="A0A918AQ39"/>
<evidence type="ECO:0000313" key="3">
    <source>
        <dbReference type="Proteomes" id="UP000639606"/>
    </source>
</evidence>
<comment type="caution">
    <text evidence="2">The sequence shown here is derived from an EMBL/GenBank/DDBJ whole genome shotgun (WGS) entry which is preliminary data.</text>
</comment>
<organism evidence="2 3">
    <name type="scientific">Saccharothrix coeruleofusca</name>
    <dbReference type="NCBI Taxonomy" id="33919"/>
    <lineage>
        <taxon>Bacteria</taxon>
        <taxon>Bacillati</taxon>
        <taxon>Actinomycetota</taxon>
        <taxon>Actinomycetes</taxon>
        <taxon>Pseudonocardiales</taxon>
        <taxon>Pseudonocardiaceae</taxon>
        <taxon>Saccharothrix</taxon>
    </lineage>
</organism>
<dbReference type="Gene3D" id="3.30.450.180">
    <property type="match status" value="1"/>
</dbReference>
<dbReference type="InterPro" id="IPR001387">
    <property type="entry name" value="Cro/C1-type_HTH"/>
</dbReference>
<protein>
    <submittedName>
        <fullName evidence="2">Transcriptional regulator</fullName>
    </submittedName>
</protein>
<evidence type="ECO:0000259" key="1">
    <source>
        <dbReference type="PROSITE" id="PS50943"/>
    </source>
</evidence>
<dbReference type="EMBL" id="BMRG01000011">
    <property type="protein sequence ID" value="GGP69363.1"/>
    <property type="molecule type" value="Genomic_DNA"/>
</dbReference>
<proteinExistence type="predicted"/>
<evidence type="ECO:0000313" key="2">
    <source>
        <dbReference type="EMBL" id="GGP69363.1"/>
    </source>
</evidence>
<dbReference type="Pfam" id="PF17765">
    <property type="entry name" value="MLTR_LBD"/>
    <property type="match status" value="1"/>
</dbReference>
<reference evidence="2" key="2">
    <citation type="submission" date="2020-09" db="EMBL/GenBank/DDBJ databases">
        <authorList>
            <person name="Sun Q."/>
            <person name="Ohkuma M."/>
        </authorList>
    </citation>
    <scope>NUCLEOTIDE SEQUENCE</scope>
    <source>
        <strain evidence="2">JCM 3313</strain>
    </source>
</reference>
<accession>A0A918AQ39</accession>
<feature type="domain" description="HTH cro/C1-type" evidence="1">
    <location>
        <begin position="46"/>
        <end position="93"/>
    </location>
</feature>